<reference evidence="1" key="2">
    <citation type="journal article" date="2015" name="Data Brief">
        <title>Shoot transcriptome of the giant reed, Arundo donax.</title>
        <authorList>
            <person name="Barrero R.A."/>
            <person name="Guerrero F.D."/>
            <person name="Moolhuijzen P."/>
            <person name="Goolsby J.A."/>
            <person name="Tidwell J."/>
            <person name="Bellgard S.E."/>
            <person name="Bellgard M.I."/>
        </authorList>
    </citation>
    <scope>NUCLEOTIDE SEQUENCE</scope>
    <source>
        <tissue evidence="1">Shoot tissue taken approximately 20 cm above the soil surface</tissue>
    </source>
</reference>
<dbReference type="EMBL" id="GBRH01244039">
    <property type="protein sequence ID" value="JAD53856.1"/>
    <property type="molecule type" value="Transcribed_RNA"/>
</dbReference>
<evidence type="ECO:0000313" key="1">
    <source>
        <dbReference type="EMBL" id="JAD53856.1"/>
    </source>
</evidence>
<organism evidence="1">
    <name type="scientific">Arundo donax</name>
    <name type="common">Giant reed</name>
    <name type="synonym">Donax arundinaceus</name>
    <dbReference type="NCBI Taxonomy" id="35708"/>
    <lineage>
        <taxon>Eukaryota</taxon>
        <taxon>Viridiplantae</taxon>
        <taxon>Streptophyta</taxon>
        <taxon>Embryophyta</taxon>
        <taxon>Tracheophyta</taxon>
        <taxon>Spermatophyta</taxon>
        <taxon>Magnoliopsida</taxon>
        <taxon>Liliopsida</taxon>
        <taxon>Poales</taxon>
        <taxon>Poaceae</taxon>
        <taxon>PACMAD clade</taxon>
        <taxon>Arundinoideae</taxon>
        <taxon>Arundineae</taxon>
        <taxon>Arundo</taxon>
    </lineage>
</organism>
<proteinExistence type="predicted"/>
<protein>
    <submittedName>
        <fullName evidence="1">Uncharacterized protein</fullName>
    </submittedName>
</protein>
<accession>A0A0A9ART4</accession>
<reference evidence="1" key="1">
    <citation type="submission" date="2014-09" db="EMBL/GenBank/DDBJ databases">
        <authorList>
            <person name="Magalhaes I.L.F."/>
            <person name="Oliveira U."/>
            <person name="Santos F.R."/>
            <person name="Vidigal T.H.D.A."/>
            <person name="Brescovit A.D."/>
            <person name="Santos A.J."/>
        </authorList>
    </citation>
    <scope>NUCLEOTIDE SEQUENCE</scope>
    <source>
        <tissue evidence="1">Shoot tissue taken approximately 20 cm above the soil surface</tissue>
    </source>
</reference>
<name>A0A0A9ART4_ARUDO</name>
<sequence length="33" mass="4069">MYFMQPTSRKRRTLLLVMFNFKLQTGIRITTFE</sequence>
<dbReference type="AlphaFoldDB" id="A0A0A9ART4"/>